<feature type="compositionally biased region" description="Low complexity" evidence="1">
    <location>
        <begin position="71"/>
        <end position="82"/>
    </location>
</feature>
<feature type="compositionally biased region" description="Low complexity" evidence="1">
    <location>
        <begin position="178"/>
        <end position="187"/>
    </location>
</feature>
<sequence>AVGVDGEFFDCTLPSPHPKRFLVDSGSTPRSPPKPGIDDDDHDDDFVDAPTAMPAESPSPPLLSPEEKGRGAPTPGGTSSSSGKREPWATASTRYPTAPAKPPVPARSKTPTAVSRSALPKTARSTAAPSVVPRGAAPSDPPSAATSRSASARRTGGTSGSAKESSAPATGRADTGRSRSPSASRIPSFKKGAGAGAGTATGILTAAQTIAASSGNFYSDGASHSSEESGSEDVEDPTFCVGHAGDVNYFNLADDGELYGACEWHVYMRRELQAIEMERYVLQCADDVITWRDATLGFLEFYASVVRGIDG</sequence>
<keyword evidence="3" id="KW-1185">Reference proteome</keyword>
<protein>
    <submittedName>
        <fullName evidence="2">Uncharacterized protein</fullName>
    </submittedName>
</protein>
<comment type="caution">
    <text evidence="2">The sequence shown here is derived from an EMBL/GenBank/DDBJ whole genome shotgun (WGS) entry which is preliminary data.</text>
</comment>
<evidence type="ECO:0000313" key="3">
    <source>
        <dbReference type="Proteomes" id="UP001190700"/>
    </source>
</evidence>
<name>A0AAE0C886_9CHLO</name>
<accession>A0AAE0C886</accession>
<evidence type="ECO:0000313" key="2">
    <source>
        <dbReference type="EMBL" id="KAK3249674.1"/>
    </source>
</evidence>
<gene>
    <name evidence="2" type="ORF">CYMTET_40905</name>
</gene>
<feature type="region of interest" description="Disordered" evidence="1">
    <location>
        <begin position="1"/>
        <end position="194"/>
    </location>
</feature>
<evidence type="ECO:0000256" key="1">
    <source>
        <dbReference type="SAM" id="MobiDB-lite"/>
    </source>
</evidence>
<dbReference type="Proteomes" id="UP001190700">
    <property type="component" value="Unassembled WGS sequence"/>
</dbReference>
<feature type="compositionally biased region" description="Low complexity" evidence="1">
    <location>
        <begin position="133"/>
        <end position="162"/>
    </location>
</feature>
<dbReference type="AlphaFoldDB" id="A0AAE0C886"/>
<dbReference type="EMBL" id="LGRX02027219">
    <property type="protein sequence ID" value="KAK3249674.1"/>
    <property type="molecule type" value="Genomic_DNA"/>
</dbReference>
<feature type="non-terminal residue" evidence="2">
    <location>
        <position position="1"/>
    </location>
</feature>
<organism evidence="2 3">
    <name type="scientific">Cymbomonas tetramitiformis</name>
    <dbReference type="NCBI Taxonomy" id="36881"/>
    <lineage>
        <taxon>Eukaryota</taxon>
        <taxon>Viridiplantae</taxon>
        <taxon>Chlorophyta</taxon>
        <taxon>Pyramimonadophyceae</taxon>
        <taxon>Pyramimonadales</taxon>
        <taxon>Pyramimonadaceae</taxon>
        <taxon>Cymbomonas</taxon>
    </lineage>
</organism>
<reference evidence="2 3" key="1">
    <citation type="journal article" date="2015" name="Genome Biol. Evol.">
        <title>Comparative Genomics of a Bacterivorous Green Alga Reveals Evolutionary Causalities and Consequences of Phago-Mixotrophic Mode of Nutrition.</title>
        <authorList>
            <person name="Burns J.A."/>
            <person name="Paasch A."/>
            <person name="Narechania A."/>
            <person name="Kim E."/>
        </authorList>
    </citation>
    <scope>NUCLEOTIDE SEQUENCE [LARGE SCALE GENOMIC DNA]</scope>
    <source>
        <strain evidence="2 3">PLY_AMNH</strain>
    </source>
</reference>
<feature type="compositionally biased region" description="Acidic residues" evidence="1">
    <location>
        <begin position="38"/>
        <end position="47"/>
    </location>
</feature>
<proteinExistence type="predicted"/>